<dbReference type="SUPFAM" id="SSF52540">
    <property type="entry name" value="P-loop containing nucleoside triphosphate hydrolases"/>
    <property type="match status" value="1"/>
</dbReference>
<dbReference type="AlphaFoldDB" id="A0AA90SFX8"/>
<gene>
    <name evidence="1" type="ORF">Q7X28_04035</name>
</gene>
<dbReference type="Proteomes" id="UP001178281">
    <property type="component" value="Unassembled WGS sequence"/>
</dbReference>
<accession>A0AA90SFX8</accession>
<organism evidence="1 2">
    <name type="scientific">Tsukamurella strandjordii</name>
    <dbReference type="NCBI Taxonomy" id="147577"/>
    <lineage>
        <taxon>Bacteria</taxon>
        <taxon>Bacillati</taxon>
        <taxon>Actinomycetota</taxon>
        <taxon>Actinomycetes</taxon>
        <taxon>Mycobacteriales</taxon>
        <taxon>Tsukamurellaceae</taxon>
        <taxon>Tsukamurella</taxon>
    </lineage>
</organism>
<name>A0AA90SFX8_9ACTN</name>
<proteinExistence type="predicted"/>
<dbReference type="InterPro" id="IPR027417">
    <property type="entry name" value="P-loop_NTPase"/>
</dbReference>
<sequence length="237" mass="24634">MGDLTVRTGPPRVRLLGRPGVGKTVLAAALRSRGLDAGLDGAADAHLYCVAGGLRATDRAAIDTLAADATPLLVAWTKADAAGSWRAADAYAEQLAATLGRPVLAVMALLDAIEPADVEAARRLADSALALPESALEAAAALGDDAPLLHRMGGYGLACAMGALRERPTLPGDELLPRLRELSGVDLLLPPLAEAFADCAARREAEFDETLRAAARTDCTRRDAAEQLLLDRLARAS</sequence>
<keyword evidence="2" id="KW-1185">Reference proteome</keyword>
<protein>
    <submittedName>
        <fullName evidence="1">Uncharacterized protein</fullName>
    </submittedName>
</protein>
<evidence type="ECO:0000313" key="1">
    <source>
        <dbReference type="EMBL" id="MDP0397089.1"/>
    </source>
</evidence>
<dbReference type="RefSeq" id="WP_305110358.1">
    <property type="nucleotide sequence ID" value="NZ_JAUTIX010000001.1"/>
</dbReference>
<evidence type="ECO:0000313" key="2">
    <source>
        <dbReference type="Proteomes" id="UP001178281"/>
    </source>
</evidence>
<reference evidence="1" key="1">
    <citation type="submission" date="2023-08" db="EMBL/GenBank/DDBJ databases">
        <title>The draft genome of Tsukamurella strandjordii strain 050030.</title>
        <authorList>
            <person name="Zhao F."/>
            <person name="Feng Y."/>
            <person name="Zong Z."/>
        </authorList>
    </citation>
    <scope>NUCLEOTIDE SEQUENCE</scope>
    <source>
        <strain evidence="1">050030</strain>
    </source>
</reference>
<dbReference type="EMBL" id="JAUTIX010000001">
    <property type="protein sequence ID" value="MDP0397089.1"/>
    <property type="molecule type" value="Genomic_DNA"/>
</dbReference>
<comment type="caution">
    <text evidence="1">The sequence shown here is derived from an EMBL/GenBank/DDBJ whole genome shotgun (WGS) entry which is preliminary data.</text>
</comment>